<feature type="non-terminal residue" evidence="4">
    <location>
        <position position="82"/>
    </location>
</feature>
<keyword evidence="2" id="KW-0722">Serine protease inhibitor</keyword>
<accession>A0A443S491</accession>
<protein>
    <recommendedName>
        <fullName evidence="3">Serpin domain-containing protein</fullName>
    </recommendedName>
</protein>
<dbReference type="InterPro" id="IPR023796">
    <property type="entry name" value="Serpin_dom"/>
</dbReference>
<evidence type="ECO:0000313" key="5">
    <source>
        <dbReference type="Proteomes" id="UP000288716"/>
    </source>
</evidence>
<keyword evidence="1" id="KW-0646">Protease inhibitor</keyword>
<dbReference type="Pfam" id="PF00079">
    <property type="entry name" value="Serpin"/>
    <property type="match status" value="1"/>
</dbReference>
<evidence type="ECO:0000259" key="3">
    <source>
        <dbReference type="Pfam" id="PF00079"/>
    </source>
</evidence>
<gene>
    <name evidence="4" type="ORF">B4U80_14043</name>
</gene>
<evidence type="ECO:0000256" key="1">
    <source>
        <dbReference type="ARBA" id="ARBA00022690"/>
    </source>
</evidence>
<dbReference type="SUPFAM" id="SSF56574">
    <property type="entry name" value="Serpins"/>
    <property type="match status" value="1"/>
</dbReference>
<reference evidence="4 5" key="1">
    <citation type="journal article" date="2018" name="Gigascience">
        <title>Genomes of trombidid mites reveal novel predicted allergens and laterally-transferred genes associated with secondary metabolism.</title>
        <authorList>
            <person name="Dong X."/>
            <person name="Chaisiri K."/>
            <person name="Xia D."/>
            <person name="Armstrong S.D."/>
            <person name="Fang Y."/>
            <person name="Donnelly M.J."/>
            <person name="Kadowaki T."/>
            <person name="McGarry J.W."/>
            <person name="Darby A.C."/>
            <person name="Makepeace B.L."/>
        </authorList>
    </citation>
    <scope>NUCLEOTIDE SEQUENCE [LARGE SCALE GENOMIC DNA]</scope>
    <source>
        <strain evidence="4">UoL-UT</strain>
    </source>
</reference>
<dbReference type="InterPro" id="IPR042185">
    <property type="entry name" value="Serpin_sf_2"/>
</dbReference>
<name>A0A443S491_9ACAR</name>
<evidence type="ECO:0000313" key="4">
    <source>
        <dbReference type="EMBL" id="RWS22366.1"/>
    </source>
</evidence>
<keyword evidence="5" id="KW-1185">Reference proteome</keyword>
<dbReference type="EMBL" id="NCKV01009005">
    <property type="protein sequence ID" value="RWS22366.1"/>
    <property type="molecule type" value="Genomic_DNA"/>
</dbReference>
<proteinExistence type="predicted"/>
<dbReference type="InterPro" id="IPR036186">
    <property type="entry name" value="Serpin_sf"/>
</dbReference>
<dbReference type="OrthoDB" id="6419887at2759"/>
<evidence type="ECO:0000256" key="2">
    <source>
        <dbReference type="ARBA" id="ARBA00022900"/>
    </source>
</evidence>
<dbReference type="Proteomes" id="UP000288716">
    <property type="component" value="Unassembled WGS sequence"/>
</dbReference>
<dbReference type="AlphaFoldDB" id="A0A443S491"/>
<dbReference type="VEuPathDB" id="VectorBase:LDEU009674"/>
<dbReference type="GO" id="GO:0004867">
    <property type="term" value="F:serine-type endopeptidase inhibitor activity"/>
    <property type="evidence" value="ECO:0007669"/>
    <property type="project" value="UniProtKB-KW"/>
</dbReference>
<dbReference type="Gene3D" id="3.30.497.10">
    <property type="entry name" value="Antithrombin, subunit I, domain 2"/>
    <property type="match status" value="1"/>
</dbReference>
<comment type="caution">
    <text evidence="4">The sequence shown here is derived from an EMBL/GenBank/DDBJ whole genome shotgun (WGS) entry which is preliminary data.</text>
</comment>
<dbReference type="InterPro" id="IPR042178">
    <property type="entry name" value="Serpin_sf_1"/>
</dbReference>
<sequence>MKLLPLLESLGADVTKALTPLNSALQITHAFQSARIKVYEAGTEAAAVTLFTGNRSAQRQTGNPIIFKADHPFSYCIRDMRR</sequence>
<feature type="domain" description="Serpin" evidence="3">
    <location>
        <begin position="12"/>
        <end position="80"/>
    </location>
</feature>
<organism evidence="4 5">
    <name type="scientific">Leptotrombidium deliense</name>
    <dbReference type="NCBI Taxonomy" id="299467"/>
    <lineage>
        <taxon>Eukaryota</taxon>
        <taxon>Metazoa</taxon>
        <taxon>Ecdysozoa</taxon>
        <taxon>Arthropoda</taxon>
        <taxon>Chelicerata</taxon>
        <taxon>Arachnida</taxon>
        <taxon>Acari</taxon>
        <taxon>Acariformes</taxon>
        <taxon>Trombidiformes</taxon>
        <taxon>Prostigmata</taxon>
        <taxon>Anystina</taxon>
        <taxon>Parasitengona</taxon>
        <taxon>Trombiculoidea</taxon>
        <taxon>Trombiculidae</taxon>
        <taxon>Leptotrombidium</taxon>
    </lineage>
</organism>
<dbReference type="Gene3D" id="2.30.39.10">
    <property type="entry name" value="Alpha-1-antitrypsin, domain 1"/>
    <property type="match status" value="1"/>
</dbReference>